<feature type="compositionally biased region" description="Acidic residues" evidence="2">
    <location>
        <begin position="80"/>
        <end position="96"/>
    </location>
</feature>
<dbReference type="InterPro" id="IPR035979">
    <property type="entry name" value="RBD_domain_sf"/>
</dbReference>
<proteinExistence type="predicted"/>
<evidence type="ECO:0000259" key="3">
    <source>
        <dbReference type="PROSITE" id="PS50102"/>
    </source>
</evidence>
<dbReference type="OrthoDB" id="10044938at2759"/>
<dbReference type="PANTHER" id="PTHR23295:SF6">
    <property type="entry name" value="NEOSIN, ISOFORM A"/>
    <property type="match status" value="1"/>
</dbReference>
<evidence type="ECO:0000313" key="4">
    <source>
        <dbReference type="EMBL" id="PKS11210.1"/>
    </source>
</evidence>
<dbReference type="InParanoid" id="A0A2N3NFI8"/>
<feature type="compositionally biased region" description="Polar residues" evidence="2">
    <location>
        <begin position="401"/>
        <end position="412"/>
    </location>
</feature>
<reference evidence="4 5" key="1">
    <citation type="journal article" date="2017" name="G3 (Bethesda)">
        <title>First Draft Genome Sequence of the Pathogenic Fungus Lomentospora prolificans (Formerly Scedosporium prolificans).</title>
        <authorList>
            <person name="Luo R."/>
            <person name="Zimin A."/>
            <person name="Workman R."/>
            <person name="Fan Y."/>
            <person name="Pertea G."/>
            <person name="Grossman N."/>
            <person name="Wear M.P."/>
            <person name="Jia B."/>
            <person name="Miller H."/>
            <person name="Casadevall A."/>
            <person name="Timp W."/>
            <person name="Zhang S.X."/>
            <person name="Salzberg S.L."/>
        </authorList>
    </citation>
    <scope>NUCLEOTIDE SEQUENCE [LARGE SCALE GENOMIC DNA]</scope>
    <source>
        <strain evidence="4 5">JHH-5317</strain>
    </source>
</reference>
<feature type="compositionally biased region" description="Polar residues" evidence="2">
    <location>
        <begin position="209"/>
        <end position="221"/>
    </location>
</feature>
<dbReference type="Proteomes" id="UP000233524">
    <property type="component" value="Unassembled WGS sequence"/>
</dbReference>
<evidence type="ECO:0000256" key="2">
    <source>
        <dbReference type="SAM" id="MobiDB-lite"/>
    </source>
</evidence>
<accession>A0A2N3NFI8</accession>
<dbReference type="AlphaFoldDB" id="A0A2N3NFI8"/>
<dbReference type="EMBL" id="NLAX01000008">
    <property type="protein sequence ID" value="PKS11210.1"/>
    <property type="molecule type" value="Genomic_DNA"/>
</dbReference>
<dbReference type="GO" id="GO:0003723">
    <property type="term" value="F:RNA binding"/>
    <property type="evidence" value="ECO:0007669"/>
    <property type="project" value="UniProtKB-UniRule"/>
</dbReference>
<dbReference type="InterPro" id="IPR012677">
    <property type="entry name" value="Nucleotide-bd_a/b_plait_sf"/>
</dbReference>
<sequence>MSTPGAEDETPGIHTIANLSPVSPSPLTATTVAALPALESQAESLDDAGMVQANTIASMTDNITVAAFAIAAGQVPAWNGDDDTGLDDDLYGESEQEGALHSEPTAIDQAATEMDDEYAKTFDSPLTGEEEGEDGTPESEKSNNGLGEATKSEVSGPLNVSSSLVNSNAPEASKPAQPSVSSTSTTVTLVAAHPSHSATALSSADIPMTHSSPSPKPNSEVSAKAMGPSSFSNSNVASQQTDLVASSRDDEAKGSPSLVPTAGPNNHSGVDLTGLPQASANTPRANGALTLPPASADLPSRPPVDMNRIHFDIARTPAAQAGSKVGPSPSSSAVVNTAAPGLVVSASLSSSAPGHLPPPPPGTTESMAALGPPPGPTNPSLPQGSLSTTSPSSNTLVSYPGSHTASADPNTTSTYRRMWDQYIADEKRYMAEQKWDRFPEGSRVFIGNLSSDKVSKRDVFDLFHRFGRLAQISLKSAFGFVQYHTLEEARAAVDNLQGVEVKGRKIHLEFSRTQKKKEQKDERARSPDRGPRSREPGHKGGRYDGGGRRSRDEIRQGHGRHGSDYRSHHREDSYGRDRQYDNYRSRDRSLSPRGRGKEHRDRDAYRYRSRSPYNSSRHSDESRSYGHDTGAPPDVQLLLLQEVDPNFVNWVRGAFVERGLRIDVMIVNPAYHIKKDVISRLVVDGVSGIVELDFNSQDRGEVYLHLYDLSRGLGNVSFNEYQGLKPATAADLVMRTKSKPPYQPTPTPYGGVLQGGFYGQPPSAHPVATTGAPAYHAQQGPSTAPVSGAGGGVDLQQILSQLQKPGSTPVPHATGNVPTATAAPGPIDIQAILGQLNGGAPPFQSPPARYPGSVQYPAAGNPNQAPAFGQQQTMPPTGPSAQGTDVQVQNIMAQLARFRQ</sequence>
<protein>
    <recommendedName>
        <fullName evidence="3">RRM domain-containing protein</fullName>
    </recommendedName>
</protein>
<gene>
    <name evidence="4" type="ORF">jhhlp_002971</name>
</gene>
<feature type="region of interest" description="Disordered" evidence="2">
    <location>
        <begin position="123"/>
        <end position="305"/>
    </location>
</feature>
<feature type="compositionally biased region" description="Acidic residues" evidence="2">
    <location>
        <begin position="1"/>
        <end position="10"/>
    </location>
</feature>
<feature type="region of interest" description="Disordered" evidence="2">
    <location>
        <begin position="804"/>
        <end position="823"/>
    </location>
</feature>
<dbReference type="SUPFAM" id="SSF54928">
    <property type="entry name" value="RNA-binding domain, RBD"/>
    <property type="match status" value="1"/>
</dbReference>
<feature type="compositionally biased region" description="Polar residues" evidence="2">
    <location>
        <begin position="229"/>
        <end position="244"/>
    </location>
</feature>
<dbReference type="STRING" id="41688.A0A2N3NFI8"/>
<feature type="compositionally biased region" description="Low complexity" evidence="2">
    <location>
        <begin position="380"/>
        <end position="398"/>
    </location>
</feature>
<dbReference type="PROSITE" id="PS50102">
    <property type="entry name" value="RRM"/>
    <property type="match status" value="1"/>
</dbReference>
<feature type="compositionally biased region" description="Low complexity" evidence="2">
    <location>
        <begin position="179"/>
        <end position="188"/>
    </location>
</feature>
<feature type="compositionally biased region" description="Low complexity" evidence="2">
    <location>
        <begin position="158"/>
        <end position="168"/>
    </location>
</feature>
<feature type="region of interest" description="Disordered" evidence="2">
    <location>
        <begin position="1"/>
        <end position="24"/>
    </location>
</feature>
<dbReference type="InterPro" id="IPR052600">
    <property type="entry name" value="Nuc_rcpt_coact/corep"/>
</dbReference>
<evidence type="ECO:0000313" key="5">
    <source>
        <dbReference type="Proteomes" id="UP000233524"/>
    </source>
</evidence>
<comment type="caution">
    <text evidence="4">The sequence shown here is derived from an EMBL/GenBank/DDBJ whole genome shotgun (WGS) entry which is preliminary data.</text>
</comment>
<dbReference type="Pfam" id="PF00076">
    <property type="entry name" value="RRM_1"/>
    <property type="match status" value="1"/>
</dbReference>
<name>A0A2N3NFI8_9PEZI</name>
<feature type="region of interest" description="Disordered" evidence="2">
    <location>
        <begin position="510"/>
        <end position="630"/>
    </location>
</feature>
<feature type="compositionally biased region" description="Basic and acidic residues" evidence="2">
    <location>
        <begin position="617"/>
        <end position="626"/>
    </location>
</feature>
<feature type="domain" description="RRM" evidence="3">
    <location>
        <begin position="442"/>
        <end position="513"/>
    </location>
</feature>
<feature type="region of interest" description="Disordered" evidence="2">
    <location>
        <begin position="347"/>
        <end position="412"/>
    </location>
</feature>
<feature type="region of interest" description="Disordered" evidence="2">
    <location>
        <begin position="860"/>
        <end position="883"/>
    </location>
</feature>
<dbReference type="PANTHER" id="PTHR23295">
    <property type="entry name" value="NUCLEAR RECEPTOR COACTIVATOR 5-RELATED"/>
    <property type="match status" value="1"/>
</dbReference>
<organism evidence="4 5">
    <name type="scientific">Lomentospora prolificans</name>
    <dbReference type="NCBI Taxonomy" id="41688"/>
    <lineage>
        <taxon>Eukaryota</taxon>
        <taxon>Fungi</taxon>
        <taxon>Dikarya</taxon>
        <taxon>Ascomycota</taxon>
        <taxon>Pezizomycotina</taxon>
        <taxon>Sordariomycetes</taxon>
        <taxon>Hypocreomycetidae</taxon>
        <taxon>Microascales</taxon>
        <taxon>Microascaceae</taxon>
        <taxon>Lomentospora</taxon>
    </lineage>
</organism>
<feature type="compositionally biased region" description="Acidic residues" evidence="2">
    <location>
        <begin position="128"/>
        <end position="137"/>
    </location>
</feature>
<dbReference type="InterPro" id="IPR000504">
    <property type="entry name" value="RRM_dom"/>
</dbReference>
<feature type="compositionally biased region" description="Polar residues" evidence="2">
    <location>
        <begin position="861"/>
        <end position="883"/>
    </location>
</feature>
<keyword evidence="5" id="KW-1185">Reference proteome</keyword>
<keyword evidence="1" id="KW-0694">RNA-binding</keyword>
<evidence type="ECO:0000256" key="1">
    <source>
        <dbReference type="PROSITE-ProRule" id="PRU00176"/>
    </source>
</evidence>
<feature type="region of interest" description="Disordered" evidence="2">
    <location>
        <begin position="771"/>
        <end position="792"/>
    </location>
</feature>
<feature type="compositionally biased region" description="Basic and acidic residues" evidence="2">
    <location>
        <begin position="510"/>
        <end position="590"/>
    </location>
</feature>
<feature type="region of interest" description="Disordered" evidence="2">
    <location>
        <begin position="76"/>
        <end position="104"/>
    </location>
</feature>
<dbReference type="Gene3D" id="3.30.70.330">
    <property type="match status" value="1"/>
</dbReference>
<dbReference type="VEuPathDB" id="FungiDB:jhhlp_002971"/>
<dbReference type="SMART" id="SM00360">
    <property type="entry name" value="RRM"/>
    <property type="match status" value="1"/>
</dbReference>